<keyword evidence="3" id="KW-1185">Reference proteome</keyword>
<sequence length="51" mass="5895">FSRTSTHPHHGHKPHNSTSASVRFESFQRPQNLKPLPLPRKHIHALLLQQP</sequence>
<feature type="compositionally biased region" description="Basic residues" evidence="1">
    <location>
        <begin position="1"/>
        <end position="15"/>
    </location>
</feature>
<organism evidence="2 3">
    <name type="scientific">Ceratitis capitata</name>
    <name type="common">Mediterranean fruit fly</name>
    <name type="synonym">Tephritis capitata</name>
    <dbReference type="NCBI Taxonomy" id="7213"/>
    <lineage>
        <taxon>Eukaryota</taxon>
        <taxon>Metazoa</taxon>
        <taxon>Ecdysozoa</taxon>
        <taxon>Arthropoda</taxon>
        <taxon>Hexapoda</taxon>
        <taxon>Insecta</taxon>
        <taxon>Pterygota</taxon>
        <taxon>Neoptera</taxon>
        <taxon>Endopterygota</taxon>
        <taxon>Diptera</taxon>
        <taxon>Brachycera</taxon>
        <taxon>Muscomorpha</taxon>
        <taxon>Tephritoidea</taxon>
        <taxon>Tephritidae</taxon>
        <taxon>Ceratitis</taxon>
        <taxon>Ceratitis</taxon>
    </lineage>
</organism>
<gene>
    <name evidence="2" type="ORF">CCAP1982_LOCUS110</name>
</gene>
<feature type="non-terminal residue" evidence="2">
    <location>
        <position position="1"/>
    </location>
</feature>
<comment type="caution">
    <text evidence="2">The sequence shown here is derived from an EMBL/GenBank/DDBJ whole genome shotgun (WGS) entry which is preliminary data.</text>
</comment>
<accession>A0A811TY52</accession>
<evidence type="ECO:0000313" key="2">
    <source>
        <dbReference type="EMBL" id="CAD6991171.1"/>
    </source>
</evidence>
<proteinExistence type="predicted"/>
<feature type="region of interest" description="Disordered" evidence="1">
    <location>
        <begin position="1"/>
        <end position="40"/>
    </location>
</feature>
<evidence type="ECO:0000256" key="1">
    <source>
        <dbReference type="SAM" id="MobiDB-lite"/>
    </source>
</evidence>
<dbReference type="AlphaFoldDB" id="A0A811TY52"/>
<dbReference type="EMBL" id="CAJHJT010000001">
    <property type="protein sequence ID" value="CAD6991171.1"/>
    <property type="molecule type" value="Genomic_DNA"/>
</dbReference>
<protein>
    <submittedName>
        <fullName evidence="2">(Mediterranean fruit fly) hypothetical protein</fullName>
    </submittedName>
</protein>
<evidence type="ECO:0000313" key="3">
    <source>
        <dbReference type="Proteomes" id="UP000606786"/>
    </source>
</evidence>
<dbReference type="Proteomes" id="UP000606786">
    <property type="component" value="Unassembled WGS sequence"/>
</dbReference>
<name>A0A811TY52_CERCA</name>
<reference evidence="2" key="1">
    <citation type="submission" date="2020-11" db="EMBL/GenBank/DDBJ databases">
        <authorList>
            <person name="Whitehead M."/>
        </authorList>
    </citation>
    <scope>NUCLEOTIDE SEQUENCE</scope>
    <source>
        <strain evidence="2">EGII</strain>
    </source>
</reference>